<sequence>MCESTFEIYDQLYDVEKHGTKAAAMFCLLLLLSAPLVWGHHARSPKSAVPPIALETDPQYWYDEAFEGINRIEEEVQYDEVARNIVMFLGDGLSLPTLAAARALAGQRRGAPGEETRMGFEEWPVTGLAKTYCLNAQVADSACTATAYLCGAKNNDYTIGVSGRVLPGDCKAAAEPANQLDSLLAWAIEDGRSAGIVTTTRVTHASPAGAYAHTSHRYYESDQARVVESREDVREMGADLETCPDIAYQLIHSYPGNQFKVILGGGRREFRPNTTIDEEGAAGRRGDGRDLVQEWEGRLEGQDHSYVWNRTALLEATENPPEYLLGLFESGHMQYQAEAGPEEPTLEEMTTAAIKNTEIQIRENPTPLLKVLSSNPRGFVLFVEGGRIDHAHHDNLALLALDETVALAAAAAAAERLLQADSLLLLTADHSHVFAYNGYSPRGNDILGTAQTYEALDKLPYMTLSYTNGPGARAHIDGVRPDVTKDSDFGSLHWMSPADVPIEWETHGGEDVAVFARGPQQKLFTGLYEQSAIPHRAAYAACVGPAAEKRAACKCKLCCFTAGLTSKMVVAIRADLAQGPTTLVRLFESGHMQYQAEAGPEEPTLEEMTTAAIKVLSSNPRGFVLFVEGGRIDHAHHDNLALLALDETVALAAAAAAAERLLQADSLLLLTADHSHVFAYNGYSPRGNDILGTAQTYEALDKLPYMTLSYTNGPGARAHIDGVRPDVTKDSDFGSLHWMSPADVPIEWETHGGEDVAVFARGPQQKLFTGLYEQSAIPHRAAYAACVGPAAEKRAACKAYRNRSSQTRLRDTLMVAPVLMAMYRYT</sequence>
<dbReference type="EMBL" id="CM046130">
    <property type="protein sequence ID" value="KAI8431711.1"/>
    <property type="molecule type" value="Genomic_DNA"/>
</dbReference>
<reference evidence="1 2" key="1">
    <citation type="journal article" date="2022" name="Genome Biol. Evol.">
        <title>The Spruce Budworm Genome: Reconstructing the Evolutionary History of Antifreeze Proteins.</title>
        <authorList>
            <person name="Beliveau C."/>
            <person name="Gagne P."/>
            <person name="Picq S."/>
            <person name="Vernygora O."/>
            <person name="Keeling C.I."/>
            <person name="Pinkney K."/>
            <person name="Doucet D."/>
            <person name="Wen F."/>
            <person name="Johnston J.S."/>
            <person name="Maaroufi H."/>
            <person name="Boyle B."/>
            <person name="Laroche J."/>
            <person name="Dewar K."/>
            <person name="Juretic N."/>
            <person name="Blackburn G."/>
            <person name="Nisole A."/>
            <person name="Brunet B."/>
            <person name="Brandao M."/>
            <person name="Lumley L."/>
            <person name="Duan J."/>
            <person name="Quan G."/>
            <person name="Lucarotti C.J."/>
            <person name="Roe A.D."/>
            <person name="Sperling F.A.H."/>
            <person name="Levesque R.C."/>
            <person name="Cusson M."/>
        </authorList>
    </citation>
    <scope>NUCLEOTIDE SEQUENCE [LARGE SCALE GENOMIC DNA]</scope>
    <source>
        <strain evidence="1">Glfc:IPQL:Cfum</strain>
    </source>
</reference>
<proteinExistence type="predicted"/>
<organism evidence="1 2">
    <name type="scientific">Choristoneura fumiferana</name>
    <name type="common">Spruce budworm moth</name>
    <name type="synonym">Archips fumiferana</name>
    <dbReference type="NCBI Taxonomy" id="7141"/>
    <lineage>
        <taxon>Eukaryota</taxon>
        <taxon>Metazoa</taxon>
        <taxon>Ecdysozoa</taxon>
        <taxon>Arthropoda</taxon>
        <taxon>Hexapoda</taxon>
        <taxon>Insecta</taxon>
        <taxon>Pterygota</taxon>
        <taxon>Neoptera</taxon>
        <taxon>Endopterygota</taxon>
        <taxon>Lepidoptera</taxon>
        <taxon>Glossata</taxon>
        <taxon>Ditrysia</taxon>
        <taxon>Tortricoidea</taxon>
        <taxon>Tortricidae</taxon>
        <taxon>Tortricinae</taxon>
        <taxon>Choristoneura</taxon>
    </lineage>
</organism>
<name>A0ACC0K5H8_CHOFU</name>
<evidence type="ECO:0000313" key="2">
    <source>
        <dbReference type="Proteomes" id="UP001064048"/>
    </source>
</evidence>
<protein>
    <submittedName>
        <fullName evidence="1">Uncharacterized protein</fullName>
    </submittedName>
</protein>
<keyword evidence="2" id="KW-1185">Reference proteome</keyword>
<dbReference type="Proteomes" id="UP001064048">
    <property type="component" value="Chromosome 30"/>
</dbReference>
<gene>
    <name evidence="1" type="ORF">MSG28_016180</name>
</gene>
<comment type="caution">
    <text evidence="1">The sequence shown here is derived from an EMBL/GenBank/DDBJ whole genome shotgun (WGS) entry which is preliminary data.</text>
</comment>
<accession>A0ACC0K5H8</accession>
<evidence type="ECO:0000313" key="1">
    <source>
        <dbReference type="EMBL" id="KAI8431711.1"/>
    </source>
</evidence>